<proteinExistence type="predicted"/>
<dbReference type="EMBL" id="DF973478">
    <property type="protein sequence ID" value="GAU32052.1"/>
    <property type="molecule type" value="Genomic_DNA"/>
</dbReference>
<accession>A0A2Z6N5H4</accession>
<keyword evidence="2" id="KW-1185">Reference proteome</keyword>
<gene>
    <name evidence="1" type="ORF">TSUD_214070</name>
</gene>
<organism evidence="1 2">
    <name type="scientific">Trifolium subterraneum</name>
    <name type="common">Subterranean clover</name>
    <dbReference type="NCBI Taxonomy" id="3900"/>
    <lineage>
        <taxon>Eukaryota</taxon>
        <taxon>Viridiplantae</taxon>
        <taxon>Streptophyta</taxon>
        <taxon>Embryophyta</taxon>
        <taxon>Tracheophyta</taxon>
        <taxon>Spermatophyta</taxon>
        <taxon>Magnoliopsida</taxon>
        <taxon>eudicotyledons</taxon>
        <taxon>Gunneridae</taxon>
        <taxon>Pentapetalae</taxon>
        <taxon>rosids</taxon>
        <taxon>fabids</taxon>
        <taxon>Fabales</taxon>
        <taxon>Fabaceae</taxon>
        <taxon>Papilionoideae</taxon>
        <taxon>50 kb inversion clade</taxon>
        <taxon>NPAAA clade</taxon>
        <taxon>Hologalegina</taxon>
        <taxon>IRL clade</taxon>
        <taxon>Trifolieae</taxon>
        <taxon>Trifolium</taxon>
    </lineage>
</organism>
<sequence length="421" mass="48840">MKKLVIQVKRMNLTGFYITLFSNTYSHINRVLFYRERILSRESPSTVVHKIPESFQSATDYKNSFIPLLFEETRADLFSSLYGVSQAPFCEIANVSESRRLTTPFPEVQNQFIQFHHVLWLKSETTGNYKPVSGDLIALTHIRPKGLSELNTLESPYRIAYVKEARKEWKELPDRISVLTSKCMKMDIENDLGNNKELSSKCMKMEIRYDLWNNKELKLYAVHLMNMTTNVRIWDALNTISRVKIMKTMLGPSQIVAIRLHRLVMDSLEHDMYGLGDIVLFGHNKRMKLGSHTGLDNVFLDNRVEKLMQCFNPNTGWKTNLQYMIELLESMKESANNTESMKAFKEEFGKQREKLTFLMQILYTHISTSLISPEMVKEMLQALDLLRRLGISLSQAKFKIPANFQLLQISVILDEVCLKGL</sequence>
<name>A0A2Z6N5H4_TRISU</name>
<dbReference type="OrthoDB" id="6513042at2759"/>
<evidence type="ECO:0000313" key="1">
    <source>
        <dbReference type="EMBL" id="GAU32052.1"/>
    </source>
</evidence>
<evidence type="ECO:0000313" key="2">
    <source>
        <dbReference type="Proteomes" id="UP000242715"/>
    </source>
</evidence>
<dbReference type="Proteomes" id="UP000242715">
    <property type="component" value="Unassembled WGS sequence"/>
</dbReference>
<protein>
    <submittedName>
        <fullName evidence="1">Uncharacterized protein</fullName>
    </submittedName>
</protein>
<reference evidence="2" key="1">
    <citation type="journal article" date="2017" name="Front. Plant Sci.">
        <title>Climate Clever Clovers: New Paradigm to Reduce the Environmental Footprint of Ruminants by Breeding Low Methanogenic Forages Utilizing Haplotype Variation.</title>
        <authorList>
            <person name="Kaur P."/>
            <person name="Appels R."/>
            <person name="Bayer P.E."/>
            <person name="Keeble-Gagnere G."/>
            <person name="Wang J."/>
            <person name="Hirakawa H."/>
            <person name="Shirasawa K."/>
            <person name="Vercoe P."/>
            <person name="Stefanova K."/>
            <person name="Durmic Z."/>
            <person name="Nichols P."/>
            <person name="Revell C."/>
            <person name="Isobe S.N."/>
            <person name="Edwards D."/>
            <person name="Erskine W."/>
        </authorList>
    </citation>
    <scope>NUCLEOTIDE SEQUENCE [LARGE SCALE GENOMIC DNA]</scope>
    <source>
        <strain evidence="2">cv. Daliak</strain>
    </source>
</reference>
<dbReference type="AlphaFoldDB" id="A0A2Z6N5H4"/>